<feature type="region of interest" description="Disordered" evidence="1">
    <location>
        <begin position="26"/>
        <end position="93"/>
    </location>
</feature>
<keyword evidence="2" id="KW-0732">Signal</keyword>
<feature type="compositionally biased region" description="Low complexity" evidence="1">
    <location>
        <begin position="26"/>
        <end position="63"/>
    </location>
</feature>
<dbReference type="PROSITE" id="PS51257">
    <property type="entry name" value="PROKAR_LIPOPROTEIN"/>
    <property type="match status" value="1"/>
</dbReference>
<evidence type="ECO:0000313" key="4">
    <source>
        <dbReference type="Proteomes" id="UP001217838"/>
    </source>
</evidence>
<accession>A0ABT5B492</accession>
<evidence type="ECO:0000313" key="3">
    <source>
        <dbReference type="EMBL" id="MDC0667942.1"/>
    </source>
</evidence>
<gene>
    <name evidence="3" type="ORF">POL58_09350</name>
</gene>
<sequence>MLRSNLHFLTLTFLLFIGACDTSKGETASATESTSDATTESTTGDSTTDEPTTTVSVSAGSSTGEDEDPTVATSGEDTEGDTTSSTTGPVDPEHQSACEAACQRMAECDDTIPVAECVVGCTEEFQEMEAECVPANLSLVQCISELSCLDMEEQTDEGPCGDELEALLDCDGGKCTVGLSEGDTSCGLTLLCDDAPTQMIECIDDTCTCFEDDVQVGQCAADGVCLEGDAIFDKMNSCCGFE</sequence>
<proteinExistence type="predicted"/>
<dbReference type="Proteomes" id="UP001217838">
    <property type="component" value="Unassembled WGS sequence"/>
</dbReference>
<keyword evidence="4" id="KW-1185">Reference proteome</keyword>
<evidence type="ECO:0000256" key="2">
    <source>
        <dbReference type="SAM" id="SignalP"/>
    </source>
</evidence>
<evidence type="ECO:0000256" key="1">
    <source>
        <dbReference type="SAM" id="MobiDB-lite"/>
    </source>
</evidence>
<feature type="chain" id="PRO_5045682449" evidence="2">
    <location>
        <begin position="20"/>
        <end position="242"/>
    </location>
</feature>
<dbReference type="EMBL" id="JAQNDN010000003">
    <property type="protein sequence ID" value="MDC0667942.1"/>
    <property type="molecule type" value="Genomic_DNA"/>
</dbReference>
<organism evidence="3 4">
    <name type="scientific">Nannocystis radixulma</name>
    <dbReference type="NCBI Taxonomy" id="2995305"/>
    <lineage>
        <taxon>Bacteria</taxon>
        <taxon>Pseudomonadati</taxon>
        <taxon>Myxococcota</taxon>
        <taxon>Polyangia</taxon>
        <taxon>Nannocystales</taxon>
        <taxon>Nannocystaceae</taxon>
        <taxon>Nannocystis</taxon>
    </lineage>
</organism>
<reference evidence="3 4" key="1">
    <citation type="submission" date="2022-11" db="EMBL/GenBank/DDBJ databases">
        <title>Minimal conservation of predation-associated metabolite biosynthetic gene clusters underscores biosynthetic potential of Myxococcota including descriptions for ten novel species: Archangium lansinium sp. nov., Myxococcus landrumus sp. nov., Nannocystis bai.</title>
        <authorList>
            <person name="Ahearne A."/>
            <person name="Stevens C."/>
            <person name="Dowd S."/>
        </authorList>
    </citation>
    <scope>NUCLEOTIDE SEQUENCE [LARGE SCALE GENOMIC DNA]</scope>
    <source>
        <strain evidence="3 4">NCELM</strain>
    </source>
</reference>
<comment type="caution">
    <text evidence="3">The sequence shown here is derived from an EMBL/GenBank/DDBJ whole genome shotgun (WGS) entry which is preliminary data.</text>
</comment>
<protein>
    <submittedName>
        <fullName evidence="3">Uncharacterized protein</fullName>
    </submittedName>
</protein>
<dbReference type="RefSeq" id="WP_271996532.1">
    <property type="nucleotide sequence ID" value="NZ_JAQNDN010000003.1"/>
</dbReference>
<feature type="signal peptide" evidence="2">
    <location>
        <begin position="1"/>
        <end position="19"/>
    </location>
</feature>
<name>A0ABT5B492_9BACT</name>